<proteinExistence type="predicted"/>
<keyword evidence="2" id="KW-0472">Membrane</keyword>
<reference evidence="3 4" key="1">
    <citation type="journal article" date="2015" name="Int. J. Syst. Evol. Microbiol.">
        <title>Sphingomonas hengshuiensis sp. nov., isolated from lake wetland.</title>
        <authorList>
            <person name="Wei S."/>
            <person name="Wang T."/>
            <person name="Liu H."/>
            <person name="Zhang C."/>
            <person name="Guo J."/>
            <person name="Wang Q."/>
            <person name="Liang K."/>
            <person name="Zhang Z."/>
        </authorList>
    </citation>
    <scope>NUCLEOTIDE SEQUENCE [LARGE SCALE GENOMIC DNA]</scope>
    <source>
        <strain evidence="3 4">WHSC-8</strain>
    </source>
</reference>
<dbReference type="OrthoDB" id="7564259at2"/>
<gene>
    <name evidence="3" type="ORF">TS85_19780</name>
</gene>
<evidence type="ECO:0000313" key="3">
    <source>
        <dbReference type="EMBL" id="AJP73551.1"/>
    </source>
</evidence>
<dbReference type="RefSeq" id="WP_044334499.1">
    <property type="nucleotide sequence ID" value="NZ_CP010836.1"/>
</dbReference>
<dbReference type="KEGG" id="sphi:TS85_19780"/>
<keyword evidence="2" id="KW-1133">Transmembrane helix</keyword>
<feature type="compositionally biased region" description="Basic and acidic residues" evidence="1">
    <location>
        <begin position="34"/>
        <end position="44"/>
    </location>
</feature>
<keyword evidence="4" id="KW-1185">Reference proteome</keyword>
<dbReference type="AlphaFoldDB" id="A0A7U4JB36"/>
<reference evidence="3 4" key="2">
    <citation type="submission" date="2015-02" db="EMBL/GenBank/DDBJ databases">
        <title>The complete genome of Sphingomonas hengshuiensis sp. WHSC-8 isolated from soil of Hengshui Lake.</title>
        <authorList>
            <person name="Wei S."/>
            <person name="Guo J."/>
            <person name="Su C."/>
            <person name="Wu R."/>
            <person name="Zhang Z."/>
            <person name="Liang K."/>
            <person name="Li H."/>
            <person name="Wang T."/>
            <person name="Liu H."/>
            <person name="Zhang C."/>
            <person name="Li Z."/>
            <person name="Wang Q."/>
            <person name="Meng J."/>
        </authorList>
    </citation>
    <scope>NUCLEOTIDE SEQUENCE [LARGE SCALE GENOMIC DNA]</scope>
    <source>
        <strain evidence="3 4">WHSC-8</strain>
    </source>
</reference>
<name>A0A7U4JB36_9SPHN</name>
<organism evidence="3 4">
    <name type="scientific">Sphingomonas hengshuiensis</name>
    <dbReference type="NCBI Taxonomy" id="1609977"/>
    <lineage>
        <taxon>Bacteria</taxon>
        <taxon>Pseudomonadati</taxon>
        <taxon>Pseudomonadota</taxon>
        <taxon>Alphaproteobacteria</taxon>
        <taxon>Sphingomonadales</taxon>
        <taxon>Sphingomonadaceae</taxon>
        <taxon>Sphingomonas</taxon>
    </lineage>
</organism>
<evidence type="ECO:0000313" key="4">
    <source>
        <dbReference type="Proteomes" id="UP000032300"/>
    </source>
</evidence>
<accession>A0A7U4JB36</accession>
<dbReference type="Proteomes" id="UP000032300">
    <property type="component" value="Chromosome"/>
</dbReference>
<feature type="transmembrane region" description="Helical" evidence="2">
    <location>
        <begin position="96"/>
        <end position="115"/>
    </location>
</feature>
<evidence type="ECO:0000256" key="2">
    <source>
        <dbReference type="SAM" id="Phobius"/>
    </source>
</evidence>
<dbReference type="EMBL" id="CP010836">
    <property type="protein sequence ID" value="AJP73551.1"/>
    <property type="molecule type" value="Genomic_DNA"/>
</dbReference>
<keyword evidence="2" id="KW-0812">Transmembrane</keyword>
<evidence type="ECO:0000256" key="1">
    <source>
        <dbReference type="SAM" id="MobiDB-lite"/>
    </source>
</evidence>
<feature type="region of interest" description="Disordered" evidence="1">
    <location>
        <begin position="28"/>
        <end position="63"/>
    </location>
</feature>
<protein>
    <submittedName>
        <fullName evidence="3">Uncharacterized protein</fullName>
    </submittedName>
</protein>
<sequence>MRPPPTRYKVVERGRRLEVIDTWSGAVATPPMAETRERRGRTDRAPAPAPSRPAATAPADSRDTLFTTQPWYDDKAPRAIRESYANKARVQKFTQIAAFAVAVTLGLSVVLWPWVPLLLVPLFFADESRRRLRAAATRWIDTLDQAVPPSAG</sequence>